<organism evidence="2 3">
    <name type="scientific">Methylobrevis albus</name>
    <dbReference type="NCBI Taxonomy" id="2793297"/>
    <lineage>
        <taxon>Bacteria</taxon>
        <taxon>Pseudomonadati</taxon>
        <taxon>Pseudomonadota</taxon>
        <taxon>Alphaproteobacteria</taxon>
        <taxon>Hyphomicrobiales</taxon>
        <taxon>Pleomorphomonadaceae</taxon>
        <taxon>Methylobrevis</taxon>
    </lineage>
</organism>
<comment type="caution">
    <text evidence="2">The sequence shown here is derived from an EMBL/GenBank/DDBJ whole genome shotgun (WGS) entry which is preliminary data.</text>
</comment>
<gene>
    <name evidence="2" type="ORF">I5731_05285</name>
</gene>
<proteinExistence type="predicted"/>
<feature type="transmembrane region" description="Helical" evidence="1">
    <location>
        <begin position="36"/>
        <end position="63"/>
    </location>
</feature>
<accession>A0A931HYU0</accession>
<evidence type="ECO:0000313" key="2">
    <source>
        <dbReference type="EMBL" id="MBH0237227.1"/>
    </source>
</evidence>
<reference evidence="2" key="1">
    <citation type="submission" date="2020-12" db="EMBL/GenBank/DDBJ databases">
        <title>Methylobrevis albus sp. nov., isolated from fresh water lack sediment.</title>
        <authorList>
            <person name="Zou Q."/>
        </authorList>
    </citation>
    <scope>NUCLEOTIDE SEQUENCE</scope>
    <source>
        <strain evidence="2">L22</strain>
    </source>
</reference>
<keyword evidence="1" id="KW-0472">Membrane</keyword>
<name>A0A931HYU0_9HYPH</name>
<sequence>MHGLGMVAKVYLVLIAGLGAMILASAYLPWDFRQTYSASLIQCFTGLIIALGGYATAFADLAWRRRSE</sequence>
<protein>
    <submittedName>
        <fullName evidence="2">Uncharacterized protein</fullName>
    </submittedName>
</protein>
<dbReference type="RefSeq" id="WP_197310328.1">
    <property type="nucleotide sequence ID" value="NZ_JADZLT010000042.1"/>
</dbReference>
<dbReference type="AlphaFoldDB" id="A0A931HYU0"/>
<keyword evidence="3" id="KW-1185">Reference proteome</keyword>
<dbReference type="EMBL" id="JADZLT010000042">
    <property type="protein sequence ID" value="MBH0237227.1"/>
    <property type="molecule type" value="Genomic_DNA"/>
</dbReference>
<keyword evidence="1" id="KW-0812">Transmembrane</keyword>
<keyword evidence="1" id="KW-1133">Transmembrane helix</keyword>
<feature type="transmembrane region" description="Helical" evidence="1">
    <location>
        <begin position="12"/>
        <end position="30"/>
    </location>
</feature>
<evidence type="ECO:0000256" key="1">
    <source>
        <dbReference type="SAM" id="Phobius"/>
    </source>
</evidence>
<dbReference type="Proteomes" id="UP000631694">
    <property type="component" value="Unassembled WGS sequence"/>
</dbReference>
<evidence type="ECO:0000313" key="3">
    <source>
        <dbReference type="Proteomes" id="UP000631694"/>
    </source>
</evidence>